<comment type="caution">
    <text evidence="3">The sequence shown here is derived from an EMBL/GenBank/DDBJ whole genome shotgun (WGS) entry which is preliminary data.</text>
</comment>
<protein>
    <recommendedName>
        <fullName evidence="2">FecR protein domain-containing protein</fullName>
    </recommendedName>
</protein>
<accession>A0A7J4JUE9</accession>
<dbReference type="Pfam" id="PF04773">
    <property type="entry name" value="FecR"/>
    <property type="match status" value="1"/>
</dbReference>
<dbReference type="InterPro" id="IPR006860">
    <property type="entry name" value="FecR"/>
</dbReference>
<keyword evidence="1" id="KW-0472">Membrane</keyword>
<reference evidence="4" key="1">
    <citation type="journal article" date="2020" name="bioRxiv">
        <title>A rank-normalized archaeal taxonomy based on genome phylogeny resolves widespread incomplete and uneven classifications.</title>
        <authorList>
            <person name="Rinke C."/>
            <person name="Chuvochina M."/>
            <person name="Mussig A.J."/>
            <person name="Chaumeil P.-A."/>
            <person name="Waite D.W."/>
            <person name="Whitman W.B."/>
            <person name="Parks D.H."/>
            <person name="Hugenholtz P."/>
        </authorList>
    </citation>
    <scope>NUCLEOTIDE SEQUENCE [LARGE SCALE GENOMIC DNA]</scope>
</reference>
<evidence type="ECO:0000259" key="2">
    <source>
        <dbReference type="Pfam" id="PF04773"/>
    </source>
</evidence>
<name>A0A7J4JUE9_9ARCH</name>
<evidence type="ECO:0000313" key="4">
    <source>
        <dbReference type="Proteomes" id="UP000590964"/>
    </source>
</evidence>
<sequence length="274" mass="29690">MGKLASKKAIIALVIVIAIIAIAGLAYYFILAKPFSAVPAKLSLSQGNVQVLRNNSWQNAVEGMQLFEKDSVKTGSDSKASILLFEASIVRLNENTEIEISKLVDAGDLKNNSATLAQKAGRTWSKVLKISGVKEYAIESPTAIAAVRGTAFDFWIQAARVIVGIAEGRVLVKAGGIEELLEEGKQAVVENGAIRIEDFVEDSWVLENKQADEAFEQELKQKLKERFATLIGIAKAQYGLSDEQIDSYIEQAISQNLGIEDLEKAMSSQGASMP</sequence>
<feature type="domain" description="FecR protein" evidence="2">
    <location>
        <begin position="70"/>
        <end position="170"/>
    </location>
</feature>
<gene>
    <name evidence="3" type="ORF">HA222_01965</name>
</gene>
<dbReference type="Proteomes" id="UP000590964">
    <property type="component" value="Unassembled WGS sequence"/>
</dbReference>
<evidence type="ECO:0000256" key="1">
    <source>
        <dbReference type="SAM" id="Phobius"/>
    </source>
</evidence>
<keyword evidence="1" id="KW-0812">Transmembrane</keyword>
<feature type="transmembrane region" description="Helical" evidence="1">
    <location>
        <begin position="9"/>
        <end position="30"/>
    </location>
</feature>
<dbReference type="EMBL" id="DUFW01000028">
    <property type="protein sequence ID" value="HIH21413.1"/>
    <property type="molecule type" value="Genomic_DNA"/>
</dbReference>
<proteinExistence type="predicted"/>
<dbReference type="PANTHER" id="PTHR38731">
    <property type="entry name" value="LIPL45-RELATED LIPOPROTEIN-RELATED"/>
    <property type="match status" value="1"/>
</dbReference>
<dbReference type="AlphaFoldDB" id="A0A7J4JUE9"/>
<dbReference type="PANTHER" id="PTHR38731:SF1">
    <property type="entry name" value="FECR PROTEIN DOMAIN-CONTAINING PROTEIN"/>
    <property type="match status" value="1"/>
</dbReference>
<evidence type="ECO:0000313" key="3">
    <source>
        <dbReference type="EMBL" id="HIH21413.1"/>
    </source>
</evidence>
<keyword evidence="1" id="KW-1133">Transmembrane helix</keyword>
<organism evidence="3 4">
    <name type="scientific">Candidatus Iainarchaeum sp</name>
    <dbReference type="NCBI Taxonomy" id="3101447"/>
    <lineage>
        <taxon>Archaea</taxon>
        <taxon>Candidatus Iainarchaeota</taxon>
        <taxon>Candidatus Iainarchaeia</taxon>
        <taxon>Candidatus Iainarchaeales</taxon>
        <taxon>Candidatus Iainarchaeaceae</taxon>
        <taxon>Candidatus Iainarchaeum</taxon>
    </lineage>
</organism>
<dbReference type="Gene3D" id="2.60.120.1440">
    <property type="match status" value="1"/>
</dbReference>